<dbReference type="GeneID" id="9095743"/>
<organism evidence="1 2">
    <name type="scientific">Paracoccidioides lutzii (strain ATCC MYA-826 / Pb01)</name>
    <name type="common">Paracoccidioides brasiliensis</name>
    <dbReference type="NCBI Taxonomy" id="502779"/>
    <lineage>
        <taxon>Eukaryota</taxon>
        <taxon>Fungi</taxon>
        <taxon>Dikarya</taxon>
        <taxon>Ascomycota</taxon>
        <taxon>Pezizomycotina</taxon>
        <taxon>Eurotiomycetes</taxon>
        <taxon>Eurotiomycetidae</taxon>
        <taxon>Onygenales</taxon>
        <taxon>Ajellomycetaceae</taxon>
        <taxon>Paracoccidioides</taxon>
    </lineage>
</organism>
<proteinExistence type="predicted"/>
<protein>
    <submittedName>
        <fullName evidence="1">Uncharacterized protein</fullName>
    </submittedName>
</protein>
<dbReference type="VEuPathDB" id="FungiDB:PAAG_05564"/>
<dbReference type="AlphaFoldDB" id="C1H471"/>
<evidence type="ECO:0000313" key="1">
    <source>
        <dbReference type="EMBL" id="EEH34515.2"/>
    </source>
</evidence>
<sequence length="77" mass="8448">MFPIPALVRNQSFVTSSIAGTKRFHSDPATFHTSLNHIKTARANNVVDLGGFTLPQISLRYTKDASLQAVSVMCLTR</sequence>
<evidence type="ECO:0000313" key="2">
    <source>
        <dbReference type="Proteomes" id="UP000002059"/>
    </source>
</evidence>
<dbReference type="EMBL" id="KN294006">
    <property type="protein sequence ID" value="EEH34515.2"/>
    <property type="molecule type" value="Genomic_DNA"/>
</dbReference>
<accession>C1H471</accession>
<dbReference type="HOGENOM" id="CLU_2638703_0_0_1"/>
<reference evidence="1 2" key="1">
    <citation type="journal article" date="2011" name="PLoS Genet.">
        <title>Comparative genomic analysis of human fungal pathogens causing paracoccidioidomycosis.</title>
        <authorList>
            <person name="Desjardins C.A."/>
            <person name="Champion M.D."/>
            <person name="Holder J.W."/>
            <person name="Muszewska A."/>
            <person name="Goldberg J."/>
            <person name="Bailao A.M."/>
            <person name="Brigido M.M."/>
            <person name="Ferreira M.E."/>
            <person name="Garcia A.M."/>
            <person name="Grynberg M."/>
            <person name="Gujja S."/>
            <person name="Heiman D.I."/>
            <person name="Henn M.R."/>
            <person name="Kodira C.D."/>
            <person name="Leon-Narvaez H."/>
            <person name="Longo L.V."/>
            <person name="Ma L.J."/>
            <person name="Malavazi I."/>
            <person name="Matsuo A.L."/>
            <person name="Morais F.V."/>
            <person name="Pereira M."/>
            <person name="Rodriguez-Brito S."/>
            <person name="Sakthikumar S."/>
            <person name="Salem-Izacc S.M."/>
            <person name="Sykes S.M."/>
            <person name="Teixeira M.M."/>
            <person name="Vallejo M.C."/>
            <person name="Walter M.E."/>
            <person name="Yandava C."/>
            <person name="Young S."/>
            <person name="Zeng Q."/>
            <person name="Zucker J."/>
            <person name="Felipe M.S."/>
            <person name="Goldman G.H."/>
            <person name="Haas B.J."/>
            <person name="McEwen J.G."/>
            <person name="Nino-Vega G."/>
            <person name="Puccia R."/>
            <person name="San-Blas G."/>
            <person name="Soares C.M."/>
            <person name="Birren B.W."/>
            <person name="Cuomo C.A."/>
        </authorList>
    </citation>
    <scope>NUCLEOTIDE SEQUENCE [LARGE SCALE GENOMIC DNA]</scope>
    <source>
        <strain evidence="2">ATCC MYA-826 / Pb01</strain>
    </source>
</reference>
<gene>
    <name evidence="1" type="ORF">PAAG_05564</name>
</gene>
<name>C1H471_PARBA</name>
<keyword evidence="2" id="KW-1185">Reference proteome</keyword>
<dbReference type="Proteomes" id="UP000002059">
    <property type="component" value="Partially assembled WGS sequence"/>
</dbReference>
<dbReference type="RefSeq" id="XP_015699843.1">
    <property type="nucleotide sequence ID" value="XM_015845617.1"/>
</dbReference>
<dbReference type="KEGG" id="pbl:PAAG_05564"/>